<dbReference type="InterPro" id="IPR036388">
    <property type="entry name" value="WH-like_DNA-bd_sf"/>
</dbReference>
<organism evidence="6 7">
    <name type="scientific">Bifidobacterium dentium</name>
    <dbReference type="NCBI Taxonomy" id="1689"/>
    <lineage>
        <taxon>Bacteria</taxon>
        <taxon>Bacillati</taxon>
        <taxon>Actinomycetota</taxon>
        <taxon>Actinomycetes</taxon>
        <taxon>Bifidobacteriales</taxon>
        <taxon>Bifidobacteriaceae</taxon>
        <taxon>Bifidobacterium</taxon>
    </lineage>
</organism>
<dbReference type="SUPFAM" id="SSF53850">
    <property type="entry name" value="Periplasmic binding protein-like II"/>
    <property type="match status" value="1"/>
</dbReference>
<comment type="caution">
    <text evidence="6">The sequence shown here is derived from an EMBL/GenBank/DDBJ whole genome shotgun (WGS) entry which is preliminary data.</text>
</comment>
<dbReference type="InterPro" id="IPR036390">
    <property type="entry name" value="WH_DNA-bd_sf"/>
</dbReference>
<gene>
    <name evidence="6" type="ORF">GBB04_08620</name>
</gene>
<dbReference type="Pfam" id="PF03466">
    <property type="entry name" value="LysR_substrate"/>
    <property type="match status" value="1"/>
</dbReference>
<dbReference type="FunFam" id="1.10.10.10:FF:000001">
    <property type="entry name" value="LysR family transcriptional regulator"/>
    <property type="match status" value="1"/>
</dbReference>
<dbReference type="PANTHER" id="PTHR30419:SF8">
    <property type="entry name" value="NITROGEN ASSIMILATION TRANSCRIPTIONAL ACTIVATOR-RELATED"/>
    <property type="match status" value="1"/>
</dbReference>
<keyword evidence="3" id="KW-0238">DNA-binding</keyword>
<dbReference type="GO" id="GO:0003700">
    <property type="term" value="F:DNA-binding transcription factor activity"/>
    <property type="evidence" value="ECO:0007669"/>
    <property type="project" value="InterPro"/>
</dbReference>
<dbReference type="InterPro" id="IPR050950">
    <property type="entry name" value="HTH-type_LysR_regulators"/>
</dbReference>
<evidence type="ECO:0000256" key="2">
    <source>
        <dbReference type="ARBA" id="ARBA00023015"/>
    </source>
</evidence>
<name>A0A7J5TG89_9BIFI</name>
<proteinExistence type="inferred from homology"/>
<dbReference type="PANTHER" id="PTHR30419">
    <property type="entry name" value="HTH-TYPE TRANSCRIPTIONAL REGULATOR YBHD"/>
    <property type="match status" value="1"/>
</dbReference>
<accession>A0A7J5TG89</accession>
<dbReference type="Pfam" id="PF00126">
    <property type="entry name" value="HTH_1"/>
    <property type="match status" value="1"/>
</dbReference>
<dbReference type="PROSITE" id="PS50931">
    <property type="entry name" value="HTH_LYSR"/>
    <property type="match status" value="1"/>
</dbReference>
<protein>
    <submittedName>
        <fullName evidence="6">LysR family transcriptional regulator</fullName>
    </submittedName>
</protein>
<evidence type="ECO:0000256" key="4">
    <source>
        <dbReference type="ARBA" id="ARBA00023163"/>
    </source>
</evidence>
<dbReference type="EMBL" id="WDPD01000010">
    <property type="protein sequence ID" value="KAB7459741.1"/>
    <property type="molecule type" value="Genomic_DNA"/>
</dbReference>
<dbReference type="Gene3D" id="1.10.10.10">
    <property type="entry name" value="Winged helix-like DNA-binding domain superfamily/Winged helix DNA-binding domain"/>
    <property type="match status" value="1"/>
</dbReference>
<feature type="domain" description="HTH lysR-type" evidence="5">
    <location>
        <begin position="18"/>
        <end position="77"/>
    </location>
</feature>
<evidence type="ECO:0000313" key="7">
    <source>
        <dbReference type="Proteomes" id="UP000429211"/>
    </source>
</evidence>
<reference evidence="6 7" key="1">
    <citation type="journal article" date="2019" name="Nat. Med.">
        <title>A library of human gut bacterial isolates paired with longitudinal multiomics data enables mechanistic microbiome research.</title>
        <authorList>
            <person name="Poyet M."/>
            <person name="Groussin M."/>
            <person name="Gibbons S.M."/>
            <person name="Avila-Pacheco J."/>
            <person name="Jiang X."/>
            <person name="Kearney S.M."/>
            <person name="Perrotta A.R."/>
            <person name="Berdy B."/>
            <person name="Zhao S."/>
            <person name="Lieberman T.D."/>
            <person name="Swanson P.K."/>
            <person name="Smith M."/>
            <person name="Roesemann S."/>
            <person name="Alexander J.E."/>
            <person name="Rich S.A."/>
            <person name="Livny J."/>
            <person name="Vlamakis H."/>
            <person name="Clish C."/>
            <person name="Bullock K."/>
            <person name="Deik A."/>
            <person name="Scott J."/>
            <person name="Pierce K.A."/>
            <person name="Xavier R.J."/>
            <person name="Alm E.J."/>
        </authorList>
    </citation>
    <scope>NUCLEOTIDE SEQUENCE [LARGE SCALE GENOMIC DNA]</scope>
    <source>
        <strain evidence="6 7">BIOML-A2</strain>
    </source>
</reference>
<sequence>MHILNVLMHGGRRNETIMEIKILRNFIAVVQEEGVTAASDVLRISQPALSRQIKDLEEEMGATLFVRGNRGRALELTHEGQLLYRRAREIVELADRTKSEIASGEEIEGDVHIAAAQSSVMDVLAKAAVHVRELHPGIRVQLHDDYGENIVERLNNGLADFGVLVQPTDMGRYDHFPLPGGDQMGVLMRSDDPLVAKDGIRAEDLQGLPMIVPKGALVRRDLSGWYGADLRPYHIVGTMNLAYNASRFVRAGYGYAMSLGGLVDTGEGSGLCFRPFDPPVHVALHMAWKKDQPLTPSAQAFLTCVREVVAKMAEG</sequence>
<evidence type="ECO:0000256" key="3">
    <source>
        <dbReference type="ARBA" id="ARBA00023125"/>
    </source>
</evidence>
<dbReference type="CDD" id="cd05466">
    <property type="entry name" value="PBP2_LTTR_substrate"/>
    <property type="match status" value="1"/>
</dbReference>
<dbReference type="InterPro" id="IPR005119">
    <property type="entry name" value="LysR_subst-bd"/>
</dbReference>
<dbReference type="Proteomes" id="UP000429211">
    <property type="component" value="Unassembled WGS sequence"/>
</dbReference>
<keyword evidence="4" id="KW-0804">Transcription</keyword>
<dbReference type="SUPFAM" id="SSF46785">
    <property type="entry name" value="Winged helix' DNA-binding domain"/>
    <property type="match status" value="1"/>
</dbReference>
<dbReference type="InterPro" id="IPR000847">
    <property type="entry name" value="LysR_HTH_N"/>
</dbReference>
<dbReference type="AlphaFoldDB" id="A0A7J5TG89"/>
<evidence type="ECO:0000259" key="5">
    <source>
        <dbReference type="PROSITE" id="PS50931"/>
    </source>
</evidence>
<comment type="similarity">
    <text evidence="1">Belongs to the LysR transcriptional regulatory family.</text>
</comment>
<dbReference type="GO" id="GO:0003677">
    <property type="term" value="F:DNA binding"/>
    <property type="evidence" value="ECO:0007669"/>
    <property type="project" value="UniProtKB-KW"/>
</dbReference>
<dbReference type="PRINTS" id="PR00039">
    <property type="entry name" value="HTHLYSR"/>
</dbReference>
<evidence type="ECO:0000313" key="6">
    <source>
        <dbReference type="EMBL" id="KAB7459741.1"/>
    </source>
</evidence>
<dbReference type="GO" id="GO:0005829">
    <property type="term" value="C:cytosol"/>
    <property type="evidence" value="ECO:0007669"/>
    <property type="project" value="TreeGrafter"/>
</dbReference>
<evidence type="ECO:0000256" key="1">
    <source>
        <dbReference type="ARBA" id="ARBA00009437"/>
    </source>
</evidence>
<keyword evidence="2" id="KW-0805">Transcription regulation</keyword>
<dbReference type="Gene3D" id="3.40.190.10">
    <property type="entry name" value="Periplasmic binding protein-like II"/>
    <property type="match status" value="2"/>
</dbReference>